<dbReference type="EMBL" id="JABELX010000003">
    <property type="protein sequence ID" value="NNH69538.1"/>
    <property type="molecule type" value="Genomic_DNA"/>
</dbReference>
<dbReference type="AlphaFoldDB" id="A0A849BWM4"/>
<evidence type="ECO:0000256" key="1">
    <source>
        <dbReference type="SAM" id="MobiDB-lite"/>
    </source>
</evidence>
<proteinExistence type="predicted"/>
<comment type="caution">
    <text evidence="3">The sequence shown here is derived from an EMBL/GenBank/DDBJ whole genome shotgun (WGS) entry which is preliminary data.</text>
</comment>
<organism evidence="3 4">
    <name type="scientific">Nocardia uniformis</name>
    <dbReference type="NCBI Taxonomy" id="53432"/>
    <lineage>
        <taxon>Bacteria</taxon>
        <taxon>Bacillati</taxon>
        <taxon>Actinomycetota</taxon>
        <taxon>Actinomycetes</taxon>
        <taxon>Mycobacteriales</taxon>
        <taxon>Nocardiaceae</taxon>
        <taxon>Nocardia</taxon>
    </lineage>
</organism>
<feature type="transmembrane region" description="Helical" evidence="2">
    <location>
        <begin position="52"/>
        <end position="71"/>
    </location>
</feature>
<evidence type="ECO:0000256" key="2">
    <source>
        <dbReference type="SAM" id="Phobius"/>
    </source>
</evidence>
<keyword evidence="2" id="KW-1133">Transmembrane helix</keyword>
<keyword evidence="2" id="KW-0472">Membrane</keyword>
<feature type="compositionally biased region" description="Acidic residues" evidence="1">
    <location>
        <begin position="1"/>
        <end position="19"/>
    </location>
</feature>
<sequence>MDSDDDSSYEPPEEVDDGDVGERLVPGVGAYAVVESGWLGRRPSPSRGRPRWTTLVLLAMWIGTLVLYLWLQRGG</sequence>
<protein>
    <submittedName>
        <fullName evidence="3">Uncharacterized protein</fullName>
    </submittedName>
</protein>
<reference evidence="3 4" key="1">
    <citation type="submission" date="2020-05" db="EMBL/GenBank/DDBJ databases">
        <title>MicrobeNet Type strains.</title>
        <authorList>
            <person name="Nicholson A.C."/>
        </authorList>
    </citation>
    <scope>NUCLEOTIDE SEQUENCE [LARGE SCALE GENOMIC DNA]</scope>
    <source>
        <strain evidence="3 4">JCM 3224</strain>
    </source>
</reference>
<evidence type="ECO:0000313" key="3">
    <source>
        <dbReference type="EMBL" id="NNH69538.1"/>
    </source>
</evidence>
<dbReference type="Proteomes" id="UP000586827">
    <property type="component" value="Unassembled WGS sequence"/>
</dbReference>
<evidence type="ECO:0000313" key="4">
    <source>
        <dbReference type="Proteomes" id="UP000586827"/>
    </source>
</evidence>
<keyword evidence="4" id="KW-1185">Reference proteome</keyword>
<feature type="region of interest" description="Disordered" evidence="1">
    <location>
        <begin position="1"/>
        <end position="22"/>
    </location>
</feature>
<gene>
    <name evidence="3" type="ORF">HLB23_06595</name>
</gene>
<dbReference type="RefSeq" id="WP_157553192.1">
    <property type="nucleotide sequence ID" value="NZ_JABELX010000003.1"/>
</dbReference>
<keyword evidence="2" id="KW-0812">Transmembrane</keyword>
<accession>A0A849BWM4</accession>
<name>A0A849BWM4_9NOCA</name>